<dbReference type="PANTHER" id="PTHR10900">
    <property type="entry name" value="PERIOSTIN-RELATED"/>
    <property type="match status" value="1"/>
</dbReference>
<evidence type="ECO:0000313" key="3">
    <source>
        <dbReference type="EMBL" id="WAR23616.1"/>
    </source>
</evidence>
<reference evidence="3" key="1">
    <citation type="submission" date="2022-11" db="EMBL/GenBank/DDBJ databases">
        <title>Centuries of genome instability and evolution in soft-shell clam transmissible cancer (bioRxiv).</title>
        <authorList>
            <person name="Hart S.F.M."/>
            <person name="Yonemitsu M.A."/>
            <person name="Giersch R.M."/>
            <person name="Beal B.F."/>
            <person name="Arriagada G."/>
            <person name="Davis B.W."/>
            <person name="Ostrander E.A."/>
            <person name="Goff S.P."/>
            <person name="Metzger M.J."/>
        </authorList>
    </citation>
    <scope>NUCLEOTIDE SEQUENCE</scope>
    <source>
        <strain evidence="3">MELC-2E11</strain>
        <tissue evidence="3">Siphon/mantle</tissue>
    </source>
</reference>
<keyword evidence="4" id="KW-1185">Reference proteome</keyword>
<dbReference type="SUPFAM" id="SSF82153">
    <property type="entry name" value="FAS1 domain"/>
    <property type="match status" value="4"/>
</dbReference>
<dbReference type="PANTHER" id="PTHR10900:SF77">
    <property type="entry name" value="FI19380P1"/>
    <property type="match status" value="1"/>
</dbReference>
<dbReference type="InterPro" id="IPR000782">
    <property type="entry name" value="FAS1_domain"/>
</dbReference>
<protein>
    <submittedName>
        <fullName evidence="3">BGH3-like protein</fullName>
    </submittedName>
</protein>
<dbReference type="Pfam" id="PF02469">
    <property type="entry name" value="Fasciclin"/>
    <property type="match status" value="4"/>
</dbReference>
<evidence type="ECO:0000313" key="4">
    <source>
        <dbReference type="Proteomes" id="UP001164746"/>
    </source>
</evidence>
<gene>
    <name evidence="3" type="ORF">MAR_037285</name>
</gene>
<keyword evidence="1" id="KW-0732">Signal</keyword>
<proteinExistence type="predicted"/>
<feature type="domain" description="FAS1" evidence="2">
    <location>
        <begin position="159"/>
        <end position="314"/>
    </location>
</feature>
<dbReference type="Proteomes" id="UP001164746">
    <property type="component" value="Chromosome 13"/>
</dbReference>
<dbReference type="EMBL" id="CP111024">
    <property type="protein sequence ID" value="WAR23616.1"/>
    <property type="molecule type" value="Genomic_DNA"/>
</dbReference>
<sequence>MSEKLHIVLGFLLVLSVLEVSSGPGWKRGHGKSRNKGWSWRLGRNEAPRGHRKFGMDFNDWFDLPKFNLDFSWGHEEVQRNWWEGPNVCETRTDRQENTRAITSHFRFQSVVCDGSDTSFKCVTTKHRPGGQDVTTVLYECCPGFSRKAGDFGCLQEVPLVNLPTLLENLDLTEMTNLLDSVGLTSGVLSAENSNLTVFAPSNSALKKFLLAFGSEVRDDIMDFGSVVMVSKNISESVVEDTRNIMLGHVAVGRLTSSQLTNEMIVETASPLKSSIRINMYEQPTKVVTANCIKITTEDNMATNGVVHVIDDVITPVTGTLLDLVQKNPELSTLKTGEAKTKNALNKWLNLTRAADDKLYVEGTQIILTDNMASNGVLYLIDDVLIPDEALDLLELASRKGLTEFVKLAERAGLKKELALTENVTVFMPSNEAIQSLPSEMLDTMMSEQTPLAEVINYHVVDDDVTCKQLYNNKALVSREGSSLRINEYSTFPFGRDWLQTVQCAKFDVNKIKACNGVIYVVDKVLVPTAGTLTEVAAMDPRLSTLAKLLKAIPEIADSLQDDGPYTLFAPTNEAFERMGSDAIDSLMDSPRSLKNVLKDHLSKDIVCSRAVLRANWFDTQKIKTLSGSTFNIRRNRDDEVIIDRDVKVAQADLMATNGVIHVIDAVINDRSPRSWKSSSLSDWLFDF</sequence>
<dbReference type="PROSITE" id="PS50213">
    <property type="entry name" value="FAS1"/>
    <property type="match status" value="3"/>
</dbReference>
<dbReference type="SMART" id="SM00554">
    <property type="entry name" value="FAS1"/>
    <property type="match status" value="3"/>
</dbReference>
<evidence type="ECO:0000256" key="1">
    <source>
        <dbReference type="SAM" id="SignalP"/>
    </source>
</evidence>
<evidence type="ECO:0000259" key="2">
    <source>
        <dbReference type="PROSITE" id="PS50213"/>
    </source>
</evidence>
<organism evidence="3 4">
    <name type="scientific">Mya arenaria</name>
    <name type="common">Soft-shell clam</name>
    <dbReference type="NCBI Taxonomy" id="6604"/>
    <lineage>
        <taxon>Eukaryota</taxon>
        <taxon>Metazoa</taxon>
        <taxon>Spiralia</taxon>
        <taxon>Lophotrochozoa</taxon>
        <taxon>Mollusca</taxon>
        <taxon>Bivalvia</taxon>
        <taxon>Autobranchia</taxon>
        <taxon>Heteroconchia</taxon>
        <taxon>Euheterodonta</taxon>
        <taxon>Imparidentia</taxon>
        <taxon>Neoheterodontei</taxon>
        <taxon>Myida</taxon>
        <taxon>Myoidea</taxon>
        <taxon>Myidae</taxon>
        <taxon>Mya</taxon>
    </lineage>
</organism>
<feature type="signal peptide" evidence="1">
    <location>
        <begin position="1"/>
        <end position="22"/>
    </location>
</feature>
<feature type="chain" id="PRO_5046880442" evidence="1">
    <location>
        <begin position="23"/>
        <end position="688"/>
    </location>
</feature>
<accession>A0ABY7FSB8</accession>
<feature type="domain" description="FAS1" evidence="2">
    <location>
        <begin position="389"/>
        <end position="526"/>
    </location>
</feature>
<name>A0ABY7FSB8_MYAAR</name>
<feature type="domain" description="FAS1" evidence="2">
    <location>
        <begin position="530"/>
        <end position="668"/>
    </location>
</feature>
<dbReference type="InterPro" id="IPR036378">
    <property type="entry name" value="FAS1_dom_sf"/>
</dbReference>
<dbReference type="InterPro" id="IPR050904">
    <property type="entry name" value="Adhesion/Biosynth-related"/>
</dbReference>
<dbReference type="Gene3D" id="2.30.180.10">
    <property type="entry name" value="FAS1 domain"/>
    <property type="match status" value="4"/>
</dbReference>